<organism evidence="2 3">
    <name type="scientific">Schistosoma margrebowiei</name>
    <dbReference type="NCBI Taxonomy" id="48269"/>
    <lineage>
        <taxon>Eukaryota</taxon>
        <taxon>Metazoa</taxon>
        <taxon>Spiralia</taxon>
        <taxon>Lophotrochozoa</taxon>
        <taxon>Platyhelminthes</taxon>
        <taxon>Trematoda</taxon>
        <taxon>Digenea</taxon>
        <taxon>Strigeidida</taxon>
        <taxon>Schistosomatoidea</taxon>
        <taxon>Schistosomatidae</taxon>
        <taxon>Schistosoma</taxon>
    </lineage>
</organism>
<evidence type="ECO:0000256" key="1">
    <source>
        <dbReference type="SAM" id="MobiDB-lite"/>
    </source>
</evidence>
<protein>
    <submittedName>
        <fullName evidence="2">Uncharacterized protein</fullName>
    </submittedName>
</protein>
<sequence length="39" mass="4631">MHDHQTNQEWQSIRTRQHSSRGTKTRRSGNCKDTSHPLQ</sequence>
<evidence type="ECO:0000313" key="2">
    <source>
        <dbReference type="EMBL" id="VDO94386.1"/>
    </source>
</evidence>
<keyword evidence="3" id="KW-1185">Reference proteome</keyword>
<feature type="region of interest" description="Disordered" evidence="1">
    <location>
        <begin position="1"/>
        <end position="39"/>
    </location>
</feature>
<name>A0A183M5C2_9TREM</name>
<dbReference type="AlphaFoldDB" id="A0A183M5C2"/>
<gene>
    <name evidence="2" type="ORF">SMRZ_LOCUS11247</name>
</gene>
<accession>A0A183M5C2</accession>
<evidence type="ECO:0000313" key="3">
    <source>
        <dbReference type="Proteomes" id="UP000277204"/>
    </source>
</evidence>
<feature type="compositionally biased region" description="Basic residues" evidence="1">
    <location>
        <begin position="15"/>
        <end position="29"/>
    </location>
</feature>
<dbReference type="Proteomes" id="UP000277204">
    <property type="component" value="Unassembled WGS sequence"/>
</dbReference>
<dbReference type="EMBL" id="UZAI01006219">
    <property type="protein sequence ID" value="VDO94386.1"/>
    <property type="molecule type" value="Genomic_DNA"/>
</dbReference>
<reference evidence="2 3" key="1">
    <citation type="submission" date="2018-11" db="EMBL/GenBank/DDBJ databases">
        <authorList>
            <consortium name="Pathogen Informatics"/>
        </authorList>
    </citation>
    <scope>NUCLEOTIDE SEQUENCE [LARGE SCALE GENOMIC DNA]</scope>
    <source>
        <strain evidence="2 3">Zambia</strain>
    </source>
</reference>
<proteinExistence type="predicted"/>